<dbReference type="Gene3D" id="3.40.50.1820">
    <property type="entry name" value="alpha/beta hydrolase"/>
    <property type="match status" value="1"/>
</dbReference>
<proteinExistence type="predicted"/>
<evidence type="ECO:0000313" key="3">
    <source>
        <dbReference type="EMBL" id="KAG0147896.1"/>
    </source>
</evidence>
<protein>
    <recommendedName>
        <fullName evidence="2">Serine aminopeptidase S33 domain-containing protein</fullName>
    </recommendedName>
</protein>
<evidence type="ECO:0000256" key="1">
    <source>
        <dbReference type="SAM" id="MobiDB-lite"/>
    </source>
</evidence>
<dbReference type="InterPro" id="IPR029058">
    <property type="entry name" value="AB_hydrolase_fold"/>
</dbReference>
<dbReference type="Proteomes" id="UP000886653">
    <property type="component" value="Unassembled WGS sequence"/>
</dbReference>
<feature type="compositionally biased region" description="Polar residues" evidence="1">
    <location>
        <begin position="1"/>
        <end position="12"/>
    </location>
</feature>
<sequence>MSTTHTNFNPVTHSRSSSASSHRVPVPPLIPIPHSLHGIDVFSPFISSSSSLPHSYNEKIEAASAAMNASFNSAQNNSSNHEKVLNNQSEPTIVSSVTPVRDIFSPNVTHTPELSQCGSPSDLSTSSPAYNISQKPFQATAPQRLHFVLPSLPAEAYHTRIPSLRNNSSSPFNQRTGQHYRVHSAGSDGHHSEKATPKNHYTRSTFVNQNIAVPFRKASDENSFLESFLGILEAFGALIINWYSCLVHILLSWWQALCVKLVDLRFRSQHRKCAAFASEVLRSKLNDSIEESYVPVPLPASLAVRIKTSDCGEVEIEFGMMDGERGIEIPYQIYRKTGDIDAIIKADILYLQDSPFTSSNIPPFVAAFIRDGYRLIIPYLNMANSGSLFGSAGQSTDIGRKARLAADVLQQVKTKDAADRAANFKVKIENEQIAIRKAAQEKMTEAEKIKQAASGSADPALVGQTLRGPAHGPLFDLDVIQAHRPTFLLGLGHSALVALTYPIENMSPSGFPYQTSPSAFSFPSLSMRAEPSETLLTKLNSFRGSISSGLSGTGWWARDPNGDGRPKAHTRSNFKDHKSAQAVNVCGIIAIGPTLDPNLAVKSSNVLMRFSRRPSQSPRGVGPTTYLPSIKSAIERLHLNAHKIRIPVLIAHGTKEAYSCIAGINSLYESLSSPDCTLIFCPTLRHNADLATDAARNGLATESLAWMSQRLTPDQINNKVKLLGQGAGANHKGLPVPYQPAIGLRASGTNPLTSCKLTSLEAIPESIQDRFETPTKTSSETERSHHVGCSSALSQNIQSVLSNTADDGFLEELREEPKNRASDLMGLGVSFPSRSPSPSRSSYESTRHSTHGSVGSTHSRTSSYTISQHAKPSFDSSRRDSNELLNLPSTHDHYISSSRSHSPSGSSVVSSPGPLTPQSDTFSVSENLHPMATEGGSPETNHKQRLSNGNGTSNTIITRPNIDSLYIDIPGAKLGINY</sequence>
<feature type="compositionally biased region" description="Polar residues" evidence="1">
    <location>
        <begin position="946"/>
        <end position="957"/>
    </location>
</feature>
<comment type="caution">
    <text evidence="3">The sequence shown here is derived from an EMBL/GenBank/DDBJ whole genome shotgun (WGS) entry which is preliminary data.</text>
</comment>
<feature type="compositionally biased region" description="Low complexity" evidence="1">
    <location>
        <begin position="13"/>
        <end position="23"/>
    </location>
</feature>
<dbReference type="OrthoDB" id="2498029at2759"/>
<keyword evidence="4" id="KW-1185">Reference proteome</keyword>
<dbReference type="EMBL" id="MU167242">
    <property type="protein sequence ID" value="KAG0147896.1"/>
    <property type="molecule type" value="Genomic_DNA"/>
</dbReference>
<feature type="compositionally biased region" description="Low complexity" evidence="1">
    <location>
        <begin position="896"/>
        <end position="913"/>
    </location>
</feature>
<dbReference type="InterPro" id="IPR022742">
    <property type="entry name" value="Hydrolase_4"/>
</dbReference>
<name>A0A9P6NJ16_9BASI</name>
<dbReference type="SUPFAM" id="SSF53474">
    <property type="entry name" value="alpha/beta-Hydrolases"/>
    <property type="match status" value="1"/>
</dbReference>
<dbReference type="Pfam" id="PF12146">
    <property type="entry name" value="Hydrolase_4"/>
    <property type="match status" value="1"/>
</dbReference>
<feature type="compositionally biased region" description="Polar residues" evidence="1">
    <location>
        <begin position="916"/>
        <end position="926"/>
    </location>
</feature>
<evidence type="ECO:0000313" key="4">
    <source>
        <dbReference type="Proteomes" id="UP000886653"/>
    </source>
</evidence>
<feature type="domain" description="Serine aminopeptidase S33" evidence="2">
    <location>
        <begin position="629"/>
        <end position="687"/>
    </location>
</feature>
<feature type="region of interest" description="Disordered" evidence="1">
    <location>
        <begin position="819"/>
        <end position="957"/>
    </location>
</feature>
<dbReference type="AlphaFoldDB" id="A0A9P6NJ16"/>
<accession>A0A9P6NJ16</accession>
<organism evidence="3 4">
    <name type="scientific">Cronartium quercuum f. sp. fusiforme G11</name>
    <dbReference type="NCBI Taxonomy" id="708437"/>
    <lineage>
        <taxon>Eukaryota</taxon>
        <taxon>Fungi</taxon>
        <taxon>Dikarya</taxon>
        <taxon>Basidiomycota</taxon>
        <taxon>Pucciniomycotina</taxon>
        <taxon>Pucciniomycetes</taxon>
        <taxon>Pucciniales</taxon>
        <taxon>Coleosporiaceae</taxon>
        <taxon>Cronartium</taxon>
    </lineage>
</organism>
<feature type="region of interest" description="Disordered" evidence="1">
    <location>
        <begin position="766"/>
        <end position="790"/>
    </location>
</feature>
<reference evidence="3" key="1">
    <citation type="submission" date="2013-11" db="EMBL/GenBank/DDBJ databases">
        <title>Genome sequence of the fusiform rust pathogen reveals effectors for host alternation and coevolution with pine.</title>
        <authorList>
            <consortium name="DOE Joint Genome Institute"/>
            <person name="Smith K."/>
            <person name="Pendleton A."/>
            <person name="Kubisiak T."/>
            <person name="Anderson C."/>
            <person name="Salamov A."/>
            <person name="Aerts A."/>
            <person name="Riley R."/>
            <person name="Clum A."/>
            <person name="Lindquist E."/>
            <person name="Ence D."/>
            <person name="Campbell M."/>
            <person name="Kronenberg Z."/>
            <person name="Feau N."/>
            <person name="Dhillon B."/>
            <person name="Hamelin R."/>
            <person name="Burleigh J."/>
            <person name="Smith J."/>
            <person name="Yandell M."/>
            <person name="Nelson C."/>
            <person name="Grigoriev I."/>
            <person name="Davis J."/>
        </authorList>
    </citation>
    <scope>NUCLEOTIDE SEQUENCE</scope>
    <source>
        <strain evidence="3">G11</strain>
    </source>
</reference>
<feature type="region of interest" description="Disordered" evidence="1">
    <location>
        <begin position="1"/>
        <end position="25"/>
    </location>
</feature>
<feature type="compositionally biased region" description="Low complexity" evidence="1">
    <location>
        <begin position="830"/>
        <end position="844"/>
    </location>
</feature>
<evidence type="ECO:0000259" key="2">
    <source>
        <dbReference type="Pfam" id="PF12146"/>
    </source>
</evidence>
<feature type="compositionally biased region" description="Low complexity" evidence="1">
    <location>
        <begin position="851"/>
        <end position="863"/>
    </location>
</feature>
<feature type="compositionally biased region" description="Basic and acidic residues" evidence="1">
    <location>
        <begin position="767"/>
        <end position="785"/>
    </location>
</feature>
<gene>
    <name evidence="3" type="ORF">CROQUDRAFT_714777</name>
</gene>